<accession>A0A1A8A883</accession>
<name>A0A1A8A883_NOTFU</name>
<dbReference type="AlphaFoldDB" id="A0A1A8A883"/>
<organism evidence="1">
    <name type="scientific">Nothobranchius furzeri</name>
    <name type="common">Turquoise killifish</name>
    <dbReference type="NCBI Taxonomy" id="105023"/>
    <lineage>
        <taxon>Eukaryota</taxon>
        <taxon>Metazoa</taxon>
        <taxon>Chordata</taxon>
        <taxon>Craniata</taxon>
        <taxon>Vertebrata</taxon>
        <taxon>Euteleostomi</taxon>
        <taxon>Actinopterygii</taxon>
        <taxon>Neopterygii</taxon>
        <taxon>Teleostei</taxon>
        <taxon>Neoteleostei</taxon>
        <taxon>Acanthomorphata</taxon>
        <taxon>Ovalentaria</taxon>
        <taxon>Atherinomorphae</taxon>
        <taxon>Cyprinodontiformes</taxon>
        <taxon>Nothobranchiidae</taxon>
        <taxon>Nothobranchius</taxon>
    </lineage>
</organism>
<evidence type="ECO:0000313" key="1">
    <source>
        <dbReference type="EMBL" id="SBP50400.1"/>
    </source>
</evidence>
<protein>
    <submittedName>
        <fullName evidence="1">Uncharacterized protein</fullName>
    </submittedName>
</protein>
<dbReference type="EMBL" id="HADY01011915">
    <property type="protein sequence ID" value="SBP50400.1"/>
    <property type="molecule type" value="Transcribed_RNA"/>
</dbReference>
<sequence>MALMRSSFAAECEDVRFLVFVDRNELLLTFSPWRGNIRLPCSTGKSLVKIRSSTVRFAPSPIPVDGCCAFRVDFAIPHRLVDLLLGLCGVLLIAEYRPCYRCRSLETTMLYSNTPDLKAESPQAQHKL</sequence>
<reference evidence="1" key="2">
    <citation type="submission" date="2016-06" db="EMBL/GenBank/DDBJ databases">
        <title>The genome of a short-lived fish provides insights into sex chromosome evolution and the genetic control of aging.</title>
        <authorList>
            <person name="Reichwald K."/>
            <person name="Felder M."/>
            <person name="Petzold A."/>
            <person name="Koch P."/>
            <person name="Groth M."/>
            <person name="Platzer M."/>
        </authorList>
    </citation>
    <scope>NUCLEOTIDE SEQUENCE</scope>
    <source>
        <tissue evidence="1">Brain</tissue>
    </source>
</reference>
<feature type="non-terminal residue" evidence="1">
    <location>
        <position position="128"/>
    </location>
</feature>
<reference evidence="1" key="1">
    <citation type="submission" date="2016-05" db="EMBL/GenBank/DDBJ databases">
        <authorList>
            <person name="Lavstsen T."/>
            <person name="Jespersen J.S."/>
        </authorList>
    </citation>
    <scope>NUCLEOTIDE SEQUENCE</scope>
    <source>
        <tissue evidence="1">Brain</tissue>
    </source>
</reference>
<gene>
    <name evidence="1" type="primary">Nfu_g_1_017653</name>
</gene>
<proteinExistence type="predicted"/>